<evidence type="ECO:0000313" key="3">
    <source>
        <dbReference type="Proteomes" id="UP000198755"/>
    </source>
</evidence>
<dbReference type="RefSeq" id="WP_091682354.1">
    <property type="nucleotide sequence ID" value="NZ_FOSN01000009.1"/>
</dbReference>
<keyword evidence="3" id="KW-1185">Reference proteome</keyword>
<sequence>MKLQETVTRLKRFQVDEKRRRVVQIESMVAEFSKIARELDQEVAIEEQRAGIFDASHFAYPTYARAARTRRDNLHRSAQELMAQLEEARQCLDEALDDLTKAQNTEGRDRKSDHSAEPAPQPLEDAGLRLRAMGA</sequence>
<feature type="region of interest" description="Disordered" evidence="1">
    <location>
        <begin position="96"/>
        <end position="135"/>
    </location>
</feature>
<protein>
    <recommendedName>
        <fullName evidence="4">Flagellar export protein FliJ</fullName>
    </recommendedName>
</protein>
<evidence type="ECO:0008006" key="4">
    <source>
        <dbReference type="Google" id="ProtNLM"/>
    </source>
</evidence>
<proteinExistence type="predicted"/>
<dbReference type="AlphaFoldDB" id="A0A1I4A3D9"/>
<dbReference type="EMBL" id="FOSN01000009">
    <property type="protein sequence ID" value="SFK50269.1"/>
    <property type="molecule type" value="Genomic_DNA"/>
</dbReference>
<evidence type="ECO:0000256" key="1">
    <source>
        <dbReference type="SAM" id="MobiDB-lite"/>
    </source>
</evidence>
<feature type="compositionally biased region" description="Basic and acidic residues" evidence="1">
    <location>
        <begin position="106"/>
        <end position="116"/>
    </location>
</feature>
<dbReference type="OrthoDB" id="7871364at2"/>
<reference evidence="2 3" key="1">
    <citation type="submission" date="2016-10" db="EMBL/GenBank/DDBJ databases">
        <authorList>
            <person name="de Groot N.N."/>
        </authorList>
    </citation>
    <scope>NUCLEOTIDE SEQUENCE [LARGE SCALE GENOMIC DNA]</scope>
    <source>
        <strain evidence="2 3">NE2</strain>
    </source>
</reference>
<organism evidence="2 3">
    <name type="scientific">Methylocapsa palsarum</name>
    <dbReference type="NCBI Taxonomy" id="1612308"/>
    <lineage>
        <taxon>Bacteria</taxon>
        <taxon>Pseudomonadati</taxon>
        <taxon>Pseudomonadota</taxon>
        <taxon>Alphaproteobacteria</taxon>
        <taxon>Hyphomicrobiales</taxon>
        <taxon>Beijerinckiaceae</taxon>
        <taxon>Methylocapsa</taxon>
    </lineage>
</organism>
<dbReference type="STRING" id="1612308.SAMN05444581_10937"/>
<dbReference type="Proteomes" id="UP000198755">
    <property type="component" value="Unassembled WGS sequence"/>
</dbReference>
<gene>
    <name evidence="2" type="ORF">SAMN05444581_10937</name>
</gene>
<accession>A0A1I4A3D9</accession>
<evidence type="ECO:0000313" key="2">
    <source>
        <dbReference type="EMBL" id="SFK50269.1"/>
    </source>
</evidence>
<name>A0A1I4A3D9_9HYPH</name>